<sequence length="451" mass="49720">MPGQTALPTSHTGPLPKKSFTPTRSSTKISPDPMRQRLLPTPEPARVKVVIAGGGIGGLALAIMFEAAKNIDYVVLERSSTHKTLGSTIGLNARPMRMLEQLGLLADIKKISKPIGGFNLQNEDRSPIGHIDFTFGEREYGYGGCVMSRPALFELLLSRVPEDKVLLSKQVSNVIETSAEVRVICADGSEYGCDILVGSDGAYSAVREIMYKKLSTQGRLPASDSKPMEMTHVCVLGVSEPMDPVKYPRLMDTNSNFEMTLFRDKPLSVLLSPISDNRISWCYGGEVDPNAPKTEAWNWGHHTDLKSILPEIKNLATEYGPSVGAVIESTSRDMVLPFAGQGCIHAMLDGISLTNLLASLKSTSPEVIEQLLKTHVKSRHDSGRNAVIGSRLFGRFIESKGFIARWIRRICFMLIPHWLVVKMFNRVMRDRPTLSFLPPVKERGVSVSWSN</sequence>
<feature type="compositionally biased region" description="Polar residues" evidence="5">
    <location>
        <begin position="1"/>
        <end position="12"/>
    </location>
</feature>
<dbReference type="Proteomes" id="UP000696485">
    <property type="component" value="Unassembled WGS sequence"/>
</dbReference>
<name>A0A9P5VIJ1_9FUNG</name>
<evidence type="ECO:0000256" key="2">
    <source>
        <dbReference type="ARBA" id="ARBA00022630"/>
    </source>
</evidence>
<comment type="similarity">
    <text evidence="1">Belongs to the paxM FAD-dependent monooxygenase family.</text>
</comment>
<dbReference type="Gene3D" id="3.50.50.60">
    <property type="entry name" value="FAD/NAD(P)-binding domain"/>
    <property type="match status" value="1"/>
</dbReference>
<evidence type="ECO:0000313" key="7">
    <source>
        <dbReference type="EMBL" id="KAF9326003.1"/>
    </source>
</evidence>
<gene>
    <name evidence="7" type="ORF">BG006_010530</name>
</gene>
<reference evidence="7" key="1">
    <citation type="journal article" date="2020" name="Fungal Divers.">
        <title>Resolving the Mortierellaceae phylogeny through synthesis of multi-gene phylogenetics and phylogenomics.</title>
        <authorList>
            <person name="Vandepol N."/>
            <person name="Liber J."/>
            <person name="Desiro A."/>
            <person name="Na H."/>
            <person name="Kennedy M."/>
            <person name="Barry K."/>
            <person name="Grigoriev I.V."/>
            <person name="Miller A.N."/>
            <person name="O'Donnell K."/>
            <person name="Stajich J.E."/>
            <person name="Bonito G."/>
        </authorList>
    </citation>
    <scope>NUCLEOTIDE SEQUENCE</scope>
    <source>
        <strain evidence="7">NVP1</strain>
    </source>
</reference>
<dbReference type="AlphaFoldDB" id="A0A9P5VIJ1"/>
<organism evidence="7 8">
    <name type="scientific">Podila minutissima</name>
    <dbReference type="NCBI Taxonomy" id="64525"/>
    <lineage>
        <taxon>Eukaryota</taxon>
        <taxon>Fungi</taxon>
        <taxon>Fungi incertae sedis</taxon>
        <taxon>Mucoromycota</taxon>
        <taxon>Mortierellomycotina</taxon>
        <taxon>Mortierellomycetes</taxon>
        <taxon>Mortierellales</taxon>
        <taxon>Mortierellaceae</taxon>
        <taxon>Podila</taxon>
    </lineage>
</organism>
<keyword evidence="2" id="KW-0285">Flavoprotein</keyword>
<evidence type="ECO:0000256" key="3">
    <source>
        <dbReference type="ARBA" id="ARBA00022827"/>
    </source>
</evidence>
<keyword evidence="4" id="KW-0560">Oxidoreductase</keyword>
<evidence type="ECO:0000313" key="8">
    <source>
        <dbReference type="Proteomes" id="UP000696485"/>
    </source>
</evidence>
<evidence type="ECO:0000259" key="6">
    <source>
        <dbReference type="Pfam" id="PF01494"/>
    </source>
</evidence>
<dbReference type="EMBL" id="JAAAUY010000839">
    <property type="protein sequence ID" value="KAF9326003.1"/>
    <property type="molecule type" value="Genomic_DNA"/>
</dbReference>
<feature type="compositionally biased region" description="Polar residues" evidence="5">
    <location>
        <begin position="20"/>
        <end position="29"/>
    </location>
</feature>
<dbReference type="GO" id="GO:0004497">
    <property type="term" value="F:monooxygenase activity"/>
    <property type="evidence" value="ECO:0007669"/>
    <property type="project" value="InterPro"/>
</dbReference>
<dbReference type="InterPro" id="IPR050562">
    <property type="entry name" value="FAD_mOase_fung"/>
</dbReference>
<feature type="region of interest" description="Disordered" evidence="5">
    <location>
        <begin position="1"/>
        <end position="39"/>
    </location>
</feature>
<dbReference type="PRINTS" id="PR00420">
    <property type="entry name" value="RNGMNOXGNASE"/>
</dbReference>
<accession>A0A9P5VIJ1</accession>
<evidence type="ECO:0000256" key="1">
    <source>
        <dbReference type="ARBA" id="ARBA00007992"/>
    </source>
</evidence>
<keyword evidence="3" id="KW-0274">FAD</keyword>
<dbReference type="PANTHER" id="PTHR47356">
    <property type="entry name" value="FAD-DEPENDENT MONOOXYGENASE ASQG-RELATED"/>
    <property type="match status" value="1"/>
</dbReference>
<dbReference type="Pfam" id="PF01494">
    <property type="entry name" value="FAD_binding_3"/>
    <property type="match status" value="1"/>
</dbReference>
<proteinExistence type="inferred from homology"/>
<dbReference type="InterPro" id="IPR036188">
    <property type="entry name" value="FAD/NAD-bd_sf"/>
</dbReference>
<dbReference type="SUPFAM" id="SSF51905">
    <property type="entry name" value="FAD/NAD(P)-binding domain"/>
    <property type="match status" value="1"/>
</dbReference>
<comment type="caution">
    <text evidence="7">The sequence shown here is derived from an EMBL/GenBank/DDBJ whole genome shotgun (WGS) entry which is preliminary data.</text>
</comment>
<dbReference type="InterPro" id="IPR002938">
    <property type="entry name" value="FAD-bd"/>
</dbReference>
<keyword evidence="8" id="KW-1185">Reference proteome</keyword>
<evidence type="ECO:0000256" key="5">
    <source>
        <dbReference type="SAM" id="MobiDB-lite"/>
    </source>
</evidence>
<evidence type="ECO:0000256" key="4">
    <source>
        <dbReference type="ARBA" id="ARBA00023002"/>
    </source>
</evidence>
<dbReference type="PANTHER" id="PTHR47356:SF2">
    <property type="entry name" value="FAD-BINDING DOMAIN-CONTAINING PROTEIN-RELATED"/>
    <property type="match status" value="1"/>
</dbReference>
<dbReference type="GO" id="GO:0071949">
    <property type="term" value="F:FAD binding"/>
    <property type="evidence" value="ECO:0007669"/>
    <property type="project" value="InterPro"/>
</dbReference>
<feature type="domain" description="FAD-binding" evidence="6">
    <location>
        <begin position="47"/>
        <end position="218"/>
    </location>
</feature>
<protein>
    <recommendedName>
        <fullName evidence="6">FAD-binding domain-containing protein</fullName>
    </recommendedName>
</protein>